<proteinExistence type="predicted"/>
<evidence type="ECO:0000313" key="2">
    <source>
        <dbReference type="EMBL" id="MDQ1096957.1"/>
    </source>
</evidence>
<keyword evidence="1" id="KW-1133">Transmembrane helix</keyword>
<keyword evidence="1" id="KW-0812">Transmembrane</keyword>
<name>A0ABU0TIV4_9FLAO</name>
<sequence>MIYSVKISKYYFIGLLVWIIVLLCRKNGIIIPYINSHCTDLYSVPMFCYTIKIFVNLYIDRTWNPSLRFILSSALYLTLTFEVIGPKISNIYTADIIDAVCYFIGGIMYYTVLKLSARKD</sequence>
<feature type="transmembrane region" description="Helical" evidence="1">
    <location>
        <begin position="12"/>
        <end position="35"/>
    </location>
</feature>
<keyword evidence="1" id="KW-0472">Membrane</keyword>
<reference evidence="2 3" key="1">
    <citation type="submission" date="2023-07" db="EMBL/GenBank/DDBJ databases">
        <title>Functional and genomic diversity of the sorghum phyllosphere microbiome.</title>
        <authorList>
            <person name="Shade A."/>
        </authorList>
    </citation>
    <scope>NUCLEOTIDE SEQUENCE [LARGE SCALE GENOMIC DNA]</scope>
    <source>
        <strain evidence="2 3">SORGH_AS_1064</strain>
    </source>
</reference>
<evidence type="ECO:0000313" key="3">
    <source>
        <dbReference type="Proteomes" id="UP001225072"/>
    </source>
</evidence>
<feature type="transmembrane region" description="Helical" evidence="1">
    <location>
        <begin position="91"/>
        <end position="112"/>
    </location>
</feature>
<comment type="caution">
    <text evidence="2">The sequence shown here is derived from an EMBL/GenBank/DDBJ whole genome shotgun (WGS) entry which is preliminary data.</text>
</comment>
<evidence type="ECO:0008006" key="4">
    <source>
        <dbReference type="Google" id="ProtNLM"/>
    </source>
</evidence>
<keyword evidence="3" id="KW-1185">Reference proteome</keyword>
<dbReference type="Proteomes" id="UP001225072">
    <property type="component" value="Unassembled WGS sequence"/>
</dbReference>
<accession>A0ABU0TIV4</accession>
<organism evidence="2 3">
    <name type="scientific">Chryseobacterium camelliae</name>
    <dbReference type="NCBI Taxonomy" id="1265445"/>
    <lineage>
        <taxon>Bacteria</taxon>
        <taxon>Pseudomonadati</taxon>
        <taxon>Bacteroidota</taxon>
        <taxon>Flavobacteriia</taxon>
        <taxon>Flavobacteriales</taxon>
        <taxon>Weeksellaceae</taxon>
        <taxon>Chryseobacterium group</taxon>
        <taxon>Chryseobacterium</taxon>
    </lineage>
</organism>
<protein>
    <recommendedName>
        <fullName evidence="4">Magnesium citrate secondary transporter</fullName>
    </recommendedName>
</protein>
<evidence type="ECO:0000256" key="1">
    <source>
        <dbReference type="SAM" id="Phobius"/>
    </source>
</evidence>
<dbReference type="EMBL" id="JAUTAL010000001">
    <property type="protein sequence ID" value="MDQ1096957.1"/>
    <property type="molecule type" value="Genomic_DNA"/>
</dbReference>
<gene>
    <name evidence="2" type="ORF">QE404_002104</name>
</gene>